<accession>A0A143HD66</accession>
<dbReference type="GO" id="GO:0008990">
    <property type="term" value="F:rRNA (guanine-N2-)-methyltransferase activity"/>
    <property type="evidence" value="ECO:0007669"/>
    <property type="project" value="InterPro"/>
</dbReference>
<name>A0A143HD66_9BACL</name>
<gene>
    <name evidence="1" type="ORF">ATY39_07700</name>
</gene>
<dbReference type="KEGG" id="rst:ATY39_07700"/>
<proteinExistence type="predicted"/>
<dbReference type="RefSeq" id="WP_066788124.1">
    <property type="nucleotide sequence ID" value="NZ_CP014806.1"/>
</dbReference>
<dbReference type="PANTHER" id="PTHR36112">
    <property type="entry name" value="RIBOSOMAL RNA SMALL SUBUNIT METHYLTRANSFERASE J"/>
    <property type="match status" value="1"/>
</dbReference>
<dbReference type="OrthoDB" id="1653798at2"/>
<reference evidence="1 2" key="1">
    <citation type="journal article" date="2016" name="Genome Announc.">
        <title>Whole-Genome Sequence of Rummeliibacillus stabekisii Strain PP9 Isolated from Antarctic Soil.</title>
        <authorList>
            <person name="da Mota F.F."/>
            <person name="Vollu R.E."/>
            <person name="Jurelevicius D."/>
            <person name="Seldin L."/>
        </authorList>
    </citation>
    <scope>NUCLEOTIDE SEQUENCE [LARGE SCALE GENOMIC DNA]</scope>
    <source>
        <strain evidence="1 2">PP9</strain>
    </source>
</reference>
<evidence type="ECO:0000313" key="2">
    <source>
        <dbReference type="Proteomes" id="UP000076021"/>
    </source>
</evidence>
<dbReference type="Proteomes" id="UP000076021">
    <property type="component" value="Chromosome"/>
</dbReference>
<dbReference type="EMBL" id="CP014806">
    <property type="protein sequence ID" value="AMW99359.1"/>
    <property type="molecule type" value="Genomic_DNA"/>
</dbReference>
<keyword evidence="2" id="KW-1185">Reference proteome</keyword>
<dbReference type="STRING" id="241244.ATY39_07700"/>
<dbReference type="InterPro" id="IPR029063">
    <property type="entry name" value="SAM-dependent_MTases_sf"/>
</dbReference>
<protein>
    <recommendedName>
        <fullName evidence="3">SAM-dependent methyltransferase</fullName>
    </recommendedName>
</protein>
<evidence type="ECO:0008006" key="3">
    <source>
        <dbReference type="Google" id="ProtNLM"/>
    </source>
</evidence>
<dbReference type="PANTHER" id="PTHR36112:SF1">
    <property type="entry name" value="RIBOSOMAL RNA SMALL SUBUNIT METHYLTRANSFERASE J"/>
    <property type="match status" value="1"/>
</dbReference>
<sequence length="262" mass="29772">MCGIKTIVTTVGRPNQHSFELAEKACKALELPFIERKKKSLQKIAEEHHANLIVAGKLSYEYLPFESEEPFFFHPSSAAFRLKRIARGEHEPFLDVAKLQKGDTFLDCTLGLGSDSIVAAYAVGDIGLVIGCEGNPNVAFIVREGLRSYDRAQLPLLSCMDHIQVVSSLAIDYLKQQQDNAFDVVYMDPMFEETIEESKNFSPLRVAGLQNSLTDEWVEEAKRVAKKRVVLKAHFRSPLFDQYHFKRDIRYNAKFHYGVIEL</sequence>
<dbReference type="SUPFAM" id="SSF53335">
    <property type="entry name" value="S-adenosyl-L-methionine-dependent methyltransferases"/>
    <property type="match status" value="1"/>
</dbReference>
<evidence type="ECO:0000313" key="1">
    <source>
        <dbReference type="EMBL" id="AMW99359.1"/>
    </source>
</evidence>
<dbReference type="InterPro" id="IPR007536">
    <property type="entry name" value="16SrRNA_methylTrfase_J"/>
</dbReference>
<organism evidence="1 2">
    <name type="scientific">Rummeliibacillus stabekisii</name>
    <dbReference type="NCBI Taxonomy" id="241244"/>
    <lineage>
        <taxon>Bacteria</taxon>
        <taxon>Bacillati</taxon>
        <taxon>Bacillota</taxon>
        <taxon>Bacilli</taxon>
        <taxon>Bacillales</taxon>
        <taxon>Caryophanaceae</taxon>
        <taxon>Rummeliibacillus</taxon>
    </lineage>
</organism>
<dbReference type="Pfam" id="PF04445">
    <property type="entry name" value="SAM_MT"/>
    <property type="match status" value="1"/>
</dbReference>
<dbReference type="AlphaFoldDB" id="A0A143HD66"/>
<dbReference type="Gene3D" id="3.40.50.150">
    <property type="entry name" value="Vaccinia Virus protein VP39"/>
    <property type="match status" value="1"/>
</dbReference>
<reference evidence="2" key="2">
    <citation type="submission" date="2016-03" db="EMBL/GenBank/DDBJ databases">
        <authorList>
            <person name="Ploux O."/>
        </authorList>
    </citation>
    <scope>NUCLEOTIDE SEQUENCE [LARGE SCALE GENOMIC DNA]</scope>
    <source>
        <strain evidence="2">PP9</strain>
    </source>
</reference>